<dbReference type="HOGENOM" id="CLU_033082_7_1_1"/>
<dbReference type="AlphaFoldDB" id="A0A0C3PII1"/>
<dbReference type="Pfam" id="PF00651">
    <property type="entry name" value="BTB"/>
    <property type="match status" value="1"/>
</dbReference>
<name>A0A0C3PII1_PHLG1</name>
<feature type="region of interest" description="Disordered" evidence="1">
    <location>
        <begin position="1"/>
        <end position="35"/>
    </location>
</feature>
<reference evidence="3 4" key="1">
    <citation type="journal article" date="2014" name="PLoS Genet.">
        <title>Analysis of the Phlebiopsis gigantea genome, transcriptome and secretome provides insight into its pioneer colonization strategies of wood.</title>
        <authorList>
            <person name="Hori C."/>
            <person name="Ishida T."/>
            <person name="Igarashi K."/>
            <person name="Samejima M."/>
            <person name="Suzuki H."/>
            <person name="Master E."/>
            <person name="Ferreira P."/>
            <person name="Ruiz-Duenas F.J."/>
            <person name="Held B."/>
            <person name="Canessa P."/>
            <person name="Larrondo L.F."/>
            <person name="Schmoll M."/>
            <person name="Druzhinina I.S."/>
            <person name="Kubicek C.P."/>
            <person name="Gaskell J.A."/>
            <person name="Kersten P."/>
            <person name="St John F."/>
            <person name="Glasner J."/>
            <person name="Sabat G."/>
            <person name="Splinter BonDurant S."/>
            <person name="Syed K."/>
            <person name="Yadav J."/>
            <person name="Mgbeahuruike A.C."/>
            <person name="Kovalchuk A."/>
            <person name="Asiegbu F.O."/>
            <person name="Lackner G."/>
            <person name="Hoffmeister D."/>
            <person name="Rencoret J."/>
            <person name="Gutierrez A."/>
            <person name="Sun H."/>
            <person name="Lindquist E."/>
            <person name="Barry K."/>
            <person name="Riley R."/>
            <person name="Grigoriev I.V."/>
            <person name="Henrissat B."/>
            <person name="Kues U."/>
            <person name="Berka R.M."/>
            <person name="Martinez A.T."/>
            <person name="Covert S.F."/>
            <person name="Blanchette R.A."/>
            <person name="Cullen D."/>
        </authorList>
    </citation>
    <scope>NUCLEOTIDE SEQUENCE [LARGE SCALE GENOMIC DNA]</scope>
    <source>
        <strain evidence="3 4">11061_1 CR5-6</strain>
    </source>
</reference>
<gene>
    <name evidence="3" type="ORF">PHLGIDRAFT_486230</name>
</gene>
<proteinExistence type="predicted"/>
<dbReference type="Proteomes" id="UP000053257">
    <property type="component" value="Unassembled WGS sequence"/>
</dbReference>
<keyword evidence="4" id="KW-1185">Reference proteome</keyword>
<dbReference type="OrthoDB" id="3218112at2759"/>
<feature type="domain" description="BTB" evidence="2">
    <location>
        <begin position="45"/>
        <end position="120"/>
    </location>
</feature>
<evidence type="ECO:0000259" key="2">
    <source>
        <dbReference type="PROSITE" id="PS50097"/>
    </source>
</evidence>
<dbReference type="Gene3D" id="3.30.710.10">
    <property type="entry name" value="Potassium Channel Kv1.1, Chain A"/>
    <property type="match status" value="1"/>
</dbReference>
<dbReference type="STRING" id="745531.A0A0C3PII1"/>
<organism evidence="3 4">
    <name type="scientific">Phlebiopsis gigantea (strain 11061_1 CR5-6)</name>
    <name type="common">White-rot fungus</name>
    <name type="synonym">Peniophora gigantea</name>
    <dbReference type="NCBI Taxonomy" id="745531"/>
    <lineage>
        <taxon>Eukaryota</taxon>
        <taxon>Fungi</taxon>
        <taxon>Dikarya</taxon>
        <taxon>Basidiomycota</taxon>
        <taxon>Agaricomycotina</taxon>
        <taxon>Agaricomycetes</taxon>
        <taxon>Polyporales</taxon>
        <taxon>Phanerochaetaceae</taxon>
        <taxon>Phlebiopsis</taxon>
    </lineage>
</organism>
<dbReference type="SMART" id="SM00225">
    <property type="entry name" value="BTB"/>
    <property type="match status" value="1"/>
</dbReference>
<evidence type="ECO:0000313" key="3">
    <source>
        <dbReference type="EMBL" id="KIP05783.1"/>
    </source>
</evidence>
<dbReference type="InterPro" id="IPR011333">
    <property type="entry name" value="SKP1/BTB/POZ_sf"/>
</dbReference>
<feature type="compositionally biased region" description="Polar residues" evidence="1">
    <location>
        <begin position="1"/>
        <end position="19"/>
    </location>
</feature>
<sequence>MPQSTDGSSVPSARHNTPLNEKEEDINNPFRVPTQRHPTLYIPSGDIILSSEREDMINLVRVHRATLSYHSPAFQDLFALPPTSVNETYDGVPVVEMQDSFEELAAFLEVLYGHQTAHTKRYHPDAALAATGALKLIAKYEVDHLRDRLIRHIEADWPKSPTEWIIMYRIRQTYTDVNQFHGELGKNVPLENSFPEPASAIRLARECGIPSILPAAFLELVGIDRGKDWDDLREDDDNLSFDTRSARWSLLSILDSQRLEVGKKKLVEYCADLRGPVLTVPADICRGDFLDCQAELTFRKRQPGHSGGAGKEQNSFLLGRTAVREEWPQQPSERLNPMIILQAMDDTLRDWDLCTECCKRVRQNIAHKMQECWAELPDLFNLGDGICSEF</sequence>
<dbReference type="SUPFAM" id="SSF54695">
    <property type="entry name" value="POZ domain"/>
    <property type="match status" value="1"/>
</dbReference>
<protein>
    <recommendedName>
        <fullName evidence="2">BTB domain-containing protein</fullName>
    </recommendedName>
</protein>
<dbReference type="InterPro" id="IPR000210">
    <property type="entry name" value="BTB/POZ_dom"/>
</dbReference>
<dbReference type="PROSITE" id="PS50097">
    <property type="entry name" value="BTB"/>
    <property type="match status" value="1"/>
</dbReference>
<dbReference type="EMBL" id="KN840534">
    <property type="protein sequence ID" value="KIP05783.1"/>
    <property type="molecule type" value="Genomic_DNA"/>
</dbReference>
<evidence type="ECO:0000256" key="1">
    <source>
        <dbReference type="SAM" id="MobiDB-lite"/>
    </source>
</evidence>
<accession>A0A0C3PII1</accession>
<evidence type="ECO:0000313" key="4">
    <source>
        <dbReference type="Proteomes" id="UP000053257"/>
    </source>
</evidence>